<comment type="caution">
    <text evidence="2">The sequence shown here is derived from an EMBL/GenBank/DDBJ whole genome shotgun (WGS) entry which is preliminary data.</text>
</comment>
<proteinExistence type="predicted"/>
<evidence type="ECO:0000256" key="1">
    <source>
        <dbReference type="SAM" id="MobiDB-lite"/>
    </source>
</evidence>
<dbReference type="RefSeq" id="WP_274456588.1">
    <property type="nucleotide sequence ID" value="NZ_CP067097.1"/>
</dbReference>
<gene>
    <name evidence="2" type="ORF">J2S03_002483</name>
</gene>
<evidence type="ECO:0000313" key="3">
    <source>
        <dbReference type="Proteomes" id="UP001232973"/>
    </source>
</evidence>
<organism evidence="2 3">
    <name type="scientific">Alicyclobacillus cycloheptanicus</name>
    <dbReference type="NCBI Taxonomy" id="1457"/>
    <lineage>
        <taxon>Bacteria</taxon>
        <taxon>Bacillati</taxon>
        <taxon>Bacillota</taxon>
        <taxon>Bacilli</taxon>
        <taxon>Bacillales</taxon>
        <taxon>Alicyclobacillaceae</taxon>
        <taxon>Alicyclobacillus</taxon>
    </lineage>
</organism>
<accession>A0ABT9XJY3</accession>
<keyword evidence="3" id="KW-1185">Reference proteome</keyword>
<dbReference type="EMBL" id="JAUSTP010000021">
    <property type="protein sequence ID" value="MDQ0190616.1"/>
    <property type="molecule type" value="Genomic_DNA"/>
</dbReference>
<feature type="compositionally biased region" description="Low complexity" evidence="1">
    <location>
        <begin position="163"/>
        <end position="179"/>
    </location>
</feature>
<reference evidence="2 3" key="1">
    <citation type="submission" date="2023-07" db="EMBL/GenBank/DDBJ databases">
        <title>Genomic Encyclopedia of Type Strains, Phase IV (KMG-IV): sequencing the most valuable type-strain genomes for metagenomic binning, comparative biology and taxonomic classification.</title>
        <authorList>
            <person name="Goeker M."/>
        </authorList>
    </citation>
    <scope>NUCLEOTIDE SEQUENCE [LARGE SCALE GENOMIC DNA]</scope>
    <source>
        <strain evidence="2 3">DSM 4006</strain>
    </source>
</reference>
<sequence>MPVSASKVYLYAAVQGDYVKCFAAADAAGIPYSNVIGEFSKAWGLVQDGSNLVIAVGGAALYALYYNECGWSNPSGQAGGHTPFETFPSGRGVDTPKANYFVNAAGFTSLDSLKLAVMMAYYAVHGTFPAHWNNLPTQETPKKVCVSNSSPTLSGGFTGGGAASTTAPAPATKTGRPAPNTQASAGVGVYASFTSTTEVQKALQMGWKGIAATGALGTKSAPYTQELSSNMDKLISDVLSEGNYNVWWLSFWTVSWPAGGDSFYEGGYKAGQYAGKTILSYKGKVLPNAIVIDPEGYNTPATTSTEWSDWIRGWADGLAEVDANLRPGFYCNQYQYKTYNLASINLPAYIAVSPIEGNTPEVKGGNVEGYDAYYATCPATADVNRVQSWGGKYSTVQFRDSGVDCAP</sequence>
<feature type="region of interest" description="Disordered" evidence="1">
    <location>
        <begin position="156"/>
        <end position="181"/>
    </location>
</feature>
<dbReference type="Proteomes" id="UP001232973">
    <property type="component" value="Unassembled WGS sequence"/>
</dbReference>
<name>A0ABT9XJY3_9BACL</name>
<protein>
    <submittedName>
        <fullName evidence="2">Uncharacterized protein</fullName>
    </submittedName>
</protein>
<evidence type="ECO:0000313" key="2">
    <source>
        <dbReference type="EMBL" id="MDQ0190616.1"/>
    </source>
</evidence>